<evidence type="ECO:0000259" key="9">
    <source>
        <dbReference type="Pfam" id="PF00884"/>
    </source>
</evidence>
<dbReference type="EMBL" id="MZGX01000026">
    <property type="protein sequence ID" value="OPX42683.1"/>
    <property type="molecule type" value="Genomic_DNA"/>
</dbReference>
<accession>A0A1V4SG22</accession>
<dbReference type="CDD" id="cd16015">
    <property type="entry name" value="LTA_synthase"/>
    <property type="match status" value="1"/>
</dbReference>
<dbReference type="PANTHER" id="PTHR47371:SF3">
    <property type="entry name" value="PHOSPHOGLYCEROL TRANSFERASE I"/>
    <property type="match status" value="1"/>
</dbReference>
<dbReference type="InterPro" id="IPR017850">
    <property type="entry name" value="Alkaline_phosphatase_core_sf"/>
</dbReference>
<name>A0A1V4SG22_RUMHU</name>
<feature type="region of interest" description="Disordered" evidence="7">
    <location>
        <begin position="276"/>
        <end position="336"/>
    </location>
</feature>
<evidence type="ECO:0000256" key="4">
    <source>
        <dbReference type="ARBA" id="ARBA00022692"/>
    </source>
</evidence>
<protein>
    <submittedName>
        <fullName evidence="10">Lipoteichoic acid synthase 2</fullName>
    </submittedName>
</protein>
<comment type="subcellular location">
    <subcellularLocation>
        <location evidence="1">Cell membrane</location>
        <topology evidence="1">Multi-pass membrane protein</topology>
    </subcellularLocation>
</comment>
<keyword evidence="11" id="KW-1185">Reference proteome</keyword>
<dbReference type="Gene3D" id="3.30.1120.170">
    <property type="match status" value="1"/>
</dbReference>
<keyword evidence="5 8" id="KW-1133">Transmembrane helix</keyword>
<keyword evidence="6 8" id="KW-0472">Membrane</keyword>
<comment type="caution">
    <text evidence="10">The sequence shown here is derived from an EMBL/GenBank/DDBJ whole genome shotgun (WGS) entry which is preliminary data.</text>
</comment>
<dbReference type="GO" id="GO:0005886">
    <property type="term" value="C:plasma membrane"/>
    <property type="evidence" value="ECO:0007669"/>
    <property type="project" value="UniProtKB-SubCell"/>
</dbReference>
<proteinExistence type="predicted"/>
<feature type="transmembrane region" description="Helical" evidence="8">
    <location>
        <begin position="204"/>
        <end position="226"/>
    </location>
</feature>
<dbReference type="PANTHER" id="PTHR47371">
    <property type="entry name" value="LIPOTEICHOIC ACID SYNTHASE"/>
    <property type="match status" value="1"/>
</dbReference>
<keyword evidence="3" id="KW-1003">Cell membrane</keyword>
<evidence type="ECO:0000256" key="6">
    <source>
        <dbReference type="ARBA" id="ARBA00023136"/>
    </source>
</evidence>
<feature type="transmembrane region" description="Helical" evidence="8">
    <location>
        <begin position="90"/>
        <end position="112"/>
    </location>
</feature>
<gene>
    <name evidence="10" type="primary">ltaS2_2</name>
    <name evidence="10" type="ORF">CLHUN_35050</name>
</gene>
<dbReference type="InterPro" id="IPR050448">
    <property type="entry name" value="OpgB/LTA_synthase_biosynth"/>
</dbReference>
<dbReference type="AlphaFoldDB" id="A0A1V4SG22"/>
<evidence type="ECO:0000256" key="7">
    <source>
        <dbReference type="SAM" id="MobiDB-lite"/>
    </source>
</evidence>
<feature type="compositionally biased region" description="Polar residues" evidence="7">
    <location>
        <begin position="296"/>
        <end position="325"/>
    </location>
</feature>
<feature type="domain" description="Sulfatase N-terminal" evidence="9">
    <location>
        <begin position="379"/>
        <end position="659"/>
    </location>
</feature>
<dbReference type="Gene3D" id="3.40.720.10">
    <property type="entry name" value="Alkaline Phosphatase, subunit A"/>
    <property type="match status" value="1"/>
</dbReference>
<organism evidence="10 11">
    <name type="scientific">Ruminiclostridium hungatei</name>
    <name type="common">Clostridium hungatei</name>
    <dbReference type="NCBI Taxonomy" id="48256"/>
    <lineage>
        <taxon>Bacteria</taxon>
        <taxon>Bacillati</taxon>
        <taxon>Bacillota</taxon>
        <taxon>Clostridia</taxon>
        <taxon>Eubacteriales</taxon>
        <taxon>Oscillospiraceae</taxon>
        <taxon>Ruminiclostridium</taxon>
    </lineage>
</organism>
<evidence type="ECO:0000256" key="1">
    <source>
        <dbReference type="ARBA" id="ARBA00004651"/>
    </source>
</evidence>
<evidence type="ECO:0000256" key="5">
    <source>
        <dbReference type="ARBA" id="ARBA00022989"/>
    </source>
</evidence>
<sequence length="745" mass="84016">MDINQITTDLKKKRERFLGKARSLMKGTRPQKAGGGLEALFHKCADFLPELKQGIKSTALVFYLYRFFLFYPLAIIYMEVVFKLSVFKSLLNVGLFYMVLYSIPAGLLLYILSTFTKRRVNRIISIILTAAATLVYLVQVVYYQVFTTFFALFSINGTGQVLQFWREILSAIGQNIIPILFLLVPLLFIIIFGNKFCPSDKTAWSFKGIMACLAVTVQIIATLLVVNADKGELSTSFLYQDAIIPDLSVERFGLMTTTRLDVKHLFFGFDAPDGLPEENSNAADENSEASAGGQPAVSTAPASNTVRQGQESQTGQPSPESSVAAEQQEQEPGLNIMNIDFDKLINEEKDPEIQAMHKYFKSVEPTNKNEYTGRYKGKNLILITAEGFSPYAVNKELTPTLYRMSQEGFQFTNFYTPIWGVSTSDGEYVACNSLVPKSGVWSFYVSGRNYMPFCLGNQLKKLDYATHAYHDHSYTYYHRDVSHPNMGYDFKAVGHGLDVKKTWPESDVEMIEKTTGEYIDSVPFHTYYMTVSGHLQYNFGGNAMASKNKELVKDLAYSNHVKAYLACQIELDRAIGELISRLESAGVAEDTLIAISPDHYPYGLTVEEIGELAGHKIEENFELYKGIFLLWSKGMTPVKIDKPCASMDILPTLSNLMGIEYDSRLLMGRDIMSDAPPLVVFSNWSWLTDKARYNSKARKLILAEGQNESVVTKEYRTDIARQVNNKFTYSTKILDKNYYAKVFKN</sequence>
<feature type="transmembrane region" description="Helical" evidence="8">
    <location>
        <begin position="60"/>
        <end position="78"/>
    </location>
</feature>
<keyword evidence="4 8" id="KW-0812">Transmembrane</keyword>
<evidence type="ECO:0000256" key="8">
    <source>
        <dbReference type="SAM" id="Phobius"/>
    </source>
</evidence>
<dbReference type="Proteomes" id="UP000191554">
    <property type="component" value="Unassembled WGS sequence"/>
</dbReference>
<evidence type="ECO:0000313" key="10">
    <source>
        <dbReference type="EMBL" id="OPX42683.1"/>
    </source>
</evidence>
<dbReference type="SUPFAM" id="SSF53649">
    <property type="entry name" value="Alkaline phosphatase-like"/>
    <property type="match status" value="1"/>
</dbReference>
<feature type="transmembrane region" description="Helical" evidence="8">
    <location>
        <begin position="172"/>
        <end position="192"/>
    </location>
</feature>
<feature type="transmembrane region" description="Helical" evidence="8">
    <location>
        <begin position="124"/>
        <end position="152"/>
    </location>
</feature>
<dbReference type="InterPro" id="IPR000917">
    <property type="entry name" value="Sulfatase_N"/>
</dbReference>
<reference evidence="10 11" key="1">
    <citation type="submission" date="2017-03" db="EMBL/GenBank/DDBJ databases">
        <title>Genome sequence of Clostridium hungatei DSM 14427.</title>
        <authorList>
            <person name="Poehlein A."/>
            <person name="Daniel R."/>
        </authorList>
    </citation>
    <scope>NUCLEOTIDE SEQUENCE [LARGE SCALE GENOMIC DNA]</scope>
    <source>
        <strain evidence="10 11">DSM 14427</strain>
    </source>
</reference>
<evidence type="ECO:0000256" key="2">
    <source>
        <dbReference type="ARBA" id="ARBA00004936"/>
    </source>
</evidence>
<dbReference type="STRING" id="48256.CLHUN_35050"/>
<evidence type="ECO:0000256" key="3">
    <source>
        <dbReference type="ARBA" id="ARBA00022475"/>
    </source>
</evidence>
<feature type="compositionally biased region" description="Low complexity" evidence="7">
    <location>
        <begin position="277"/>
        <end position="291"/>
    </location>
</feature>
<evidence type="ECO:0000313" key="11">
    <source>
        <dbReference type="Proteomes" id="UP000191554"/>
    </source>
</evidence>
<comment type="pathway">
    <text evidence="2">Cell wall biogenesis; lipoteichoic acid biosynthesis.</text>
</comment>
<dbReference type="Pfam" id="PF00884">
    <property type="entry name" value="Sulfatase"/>
    <property type="match status" value="1"/>
</dbReference>